<comment type="pathway">
    <text evidence="2">Cell wall biogenesis; peptidoglycan biosynthesis.</text>
</comment>
<dbReference type="Proteomes" id="UP001221142">
    <property type="component" value="Unassembled WGS sequence"/>
</dbReference>
<evidence type="ECO:0000256" key="13">
    <source>
        <dbReference type="ARBA" id="ARBA00042443"/>
    </source>
</evidence>
<accession>A0AAD7FNZ2</accession>
<dbReference type="InterPro" id="IPR001986">
    <property type="entry name" value="Enolpyruvate_Tfrase_dom"/>
</dbReference>
<evidence type="ECO:0000256" key="2">
    <source>
        <dbReference type="ARBA" id="ARBA00004752"/>
    </source>
</evidence>
<dbReference type="CDD" id="cd01555">
    <property type="entry name" value="UdpNAET"/>
    <property type="match status" value="1"/>
</dbReference>
<dbReference type="PANTHER" id="PTHR43783">
    <property type="entry name" value="UDP-N-ACETYLGLUCOSAMINE 1-CARBOXYVINYLTRANSFERASE"/>
    <property type="match status" value="1"/>
</dbReference>
<evidence type="ECO:0000313" key="17">
    <source>
        <dbReference type="EMBL" id="KAJ7635074.1"/>
    </source>
</evidence>
<keyword evidence="6" id="KW-0133">Cell shape</keyword>
<evidence type="ECO:0000256" key="6">
    <source>
        <dbReference type="ARBA" id="ARBA00022960"/>
    </source>
</evidence>
<dbReference type="Gene3D" id="3.65.10.10">
    <property type="entry name" value="Enolpyruvate transferase domain"/>
    <property type="match status" value="2"/>
</dbReference>
<evidence type="ECO:0000256" key="7">
    <source>
        <dbReference type="ARBA" id="ARBA00022984"/>
    </source>
</evidence>
<dbReference type="GO" id="GO:0008360">
    <property type="term" value="P:regulation of cell shape"/>
    <property type="evidence" value="ECO:0007669"/>
    <property type="project" value="UniProtKB-KW"/>
</dbReference>
<dbReference type="InterPro" id="IPR050068">
    <property type="entry name" value="MurA_subfamily"/>
</dbReference>
<evidence type="ECO:0000259" key="16">
    <source>
        <dbReference type="Pfam" id="PF00275"/>
    </source>
</evidence>
<dbReference type="AlphaFoldDB" id="A0AAD7FNZ2"/>
<evidence type="ECO:0000256" key="15">
    <source>
        <dbReference type="ARBA" id="ARBA00047527"/>
    </source>
</evidence>
<evidence type="ECO:0000256" key="3">
    <source>
        <dbReference type="ARBA" id="ARBA00022490"/>
    </source>
</evidence>
<dbReference type="GO" id="GO:0051301">
    <property type="term" value="P:cell division"/>
    <property type="evidence" value="ECO:0007669"/>
    <property type="project" value="UniProtKB-KW"/>
</dbReference>
<evidence type="ECO:0000256" key="1">
    <source>
        <dbReference type="ARBA" id="ARBA00004496"/>
    </source>
</evidence>
<gene>
    <name evidence="17" type="ORF">FB45DRAFT_910672</name>
</gene>
<name>A0AAD7FNZ2_9AGAR</name>
<dbReference type="InterPro" id="IPR036968">
    <property type="entry name" value="Enolpyruvate_Tfrase_sf"/>
</dbReference>
<dbReference type="SUPFAM" id="SSF55205">
    <property type="entry name" value="EPT/RTPC-like"/>
    <property type="match status" value="1"/>
</dbReference>
<evidence type="ECO:0000313" key="18">
    <source>
        <dbReference type="Proteomes" id="UP001221142"/>
    </source>
</evidence>
<comment type="catalytic activity">
    <reaction evidence="15">
        <text>phosphoenolpyruvate + UDP-N-acetyl-alpha-D-glucosamine = UDP-N-acetyl-3-O-(1-carboxyvinyl)-alpha-D-glucosamine + phosphate</text>
        <dbReference type="Rhea" id="RHEA:18681"/>
        <dbReference type="ChEBI" id="CHEBI:43474"/>
        <dbReference type="ChEBI" id="CHEBI:57705"/>
        <dbReference type="ChEBI" id="CHEBI:58702"/>
        <dbReference type="ChEBI" id="CHEBI:68483"/>
        <dbReference type="EC" id="2.5.1.7"/>
    </reaction>
</comment>
<dbReference type="EC" id="2.5.1.7" evidence="11"/>
<evidence type="ECO:0000256" key="14">
    <source>
        <dbReference type="ARBA" id="ARBA00042842"/>
    </source>
</evidence>
<dbReference type="GO" id="GO:0008760">
    <property type="term" value="F:UDP-N-acetylglucosamine 1-carboxyvinyltransferase activity"/>
    <property type="evidence" value="ECO:0007669"/>
    <property type="project" value="UniProtKB-EC"/>
</dbReference>
<dbReference type="GO" id="GO:0071555">
    <property type="term" value="P:cell wall organization"/>
    <property type="evidence" value="ECO:0007669"/>
    <property type="project" value="UniProtKB-KW"/>
</dbReference>
<dbReference type="GO" id="GO:0005737">
    <property type="term" value="C:cytoplasm"/>
    <property type="evidence" value="ECO:0007669"/>
    <property type="project" value="UniProtKB-SubCell"/>
</dbReference>
<comment type="subcellular location">
    <subcellularLocation>
        <location evidence="1">Cytoplasm</location>
    </subcellularLocation>
</comment>
<comment type="similarity">
    <text evidence="10">Belongs to the EPSP synthase family. MurA subfamily.</text>
</comment>
<dbReference type="Pfam" id="PF00275">
    <property type="entry name" value="EPSP_synthase"/>
    <property type="match status" value="1"/>
</dbReference>
<keyword evidence="3" id="KW-0963">Cytoplasm</keyword>
<keyword evidence="4" id="KW-0132">Cell division</keyword>
<dbReference type="EMBL" id="JARKIF010000007">
    <property type="protein sequence ID" value="KAJ7635074.1"/>
    <property type="molecule type" value="Genomic_DNA"/>
</dbReference>
<evidence type="ECO:0000256" key="9">
    <source>
        <dbReference type="ARBA" id="ARBA00023316"/>
    </source>
</evidence>
<dbReference type="InterPro" id="IPR005750">
    <property type="entry name" value="UDP_GlcNAc_COvinyl_MurA"/>
</dbReference>
<dbReference type="NCBIfam" id="NF006873">
    <property type="entry name" value="PRK09369.1"/>
    <property type="match status" value="1"/>
</dbReference>
<reference evidence="17" key="1">
    <citation type="submission" date="2023-03" db="EMBL/GenBank/DDBJ databases">
        <title>Massive genome expansion in bonnet fungi (Mycena s.s.) driven by repeated elements and novel gene families across ecological guilds.</title>
        <authorList>
            <consortium name="Lawrence Berkeley National Laboratory"/>
            <person name="Harder C.B."/>
            <person name="Miyauchi S."/>
            <person name="Viragh M."/>
            <person name="Kuo A."/>
            <person name="Thoen E."/>
            <person name="Andreopoulos B."/>
            <person name="Lu D."/>
            <person name="Skrede I."/>
            <person name="Drula E."/>
            <person name="Henrissat B."/>
            <person name="Morin E."/>
            <person name="Kohler A."/>
            <person name="Barry K."/>
            <person name="LaButti K."/>
            <person name="Morin E."/>
            <person name="Salamov A."/>
            <person name="Lipzen A."/>
            <person name="Mereny Z."/>
            <person name="Hegedus B."/>
            <person name="Baldrian P."/>
            <person name="Stursova M."/>
            <person name="Weitz H."/>
            <person name="Taylor A."/>
            <person name="Grigoriev I.V."/>
            <person name="Nagy L.G."/>
            <person name="Martin F."/>
            <person name="Kauserud H."/>
        </authorList>
    </citation>
    <scope>NUCLEOTIDE SEQUENCE</scope>
    <source>
        <strain evidence="17">9284</strain>
    </source>
</reference>
<comment type="caution">
    <text evidence="17">The sequence shown here is derived from an EMBL/GenBank/DDBJ whole genome shotgun (WGS) entry which is preliminary data.</text>
</comment>
<evidence type="ECO:0000256" key="8">
    <source>
        <dbReference type="ARBA" id="ARBA00023306"/>
    </source>
</evidence>
<keyword evidence="18" id="KW-1185">Reference proteome</keyword>
<evidence type="ECO:0000256" key="5">
    <source>
        <dbReference type="ARBA" id="ARBA00022679"/>
    </source>
</evidence>
<feature type="domain" description="Enolpyruvate transferase" evidence="16">
    <location>
        <begin position="31"/>
        <end position="280"/>
    </location>
</feature>
<sequence>MDALKIIGGATLRGEVRVSGSKNASLPIMAVRTLTQVLSHMGARIERQGRALLIDAESIPHPEARCDLVRTMRASILVLGPLLARFGHAKVSLPGGCAIGARPIDQHLKGLEKLGAKISLEHGNIHATASSGLIGAEVVFDMPTVTGTENLMLAAVLAQGTTVLRNAAQEPEVTDLAEALISMGAKIQGAGTREIIIEGQKLLRPCRHNIMADRIECGTLLVAGAMAGDPLMVKGGIAEHQRTLVDKLRAMGAKVEIDDDTMRVTRPHMFSPVDVQTAPYY</sequence>
<keyword evidence="8" id="KW-0131">Cell cycle</keyword>
<evidence type="ECO:0000256" key="4">
    <source>
        <dbReference type="ARBA" id="ARBA00022618"/>
    </source>
</evidence>
<dbReference type="InterPro" id="IPR013792">
    <property type="entry name" value="RNA3'P_cycl/enolpyr_Trfase_a/b"/>
</dbReference>
<keyword evidence="5" id="KW-0808">Transferase</keyword>
<dbReference type="GO" id="GO:0019277">
    <property type="term" value="P:UDP-N-acetylgalactosamine biosynthetic process"/>
    <property type="evidence" value="ECO:0007669"/>
    <property type="project" value="InterPro"/>
</dbReference>
<proteinExistence type="inferred from homology"/>
<evidence type="ECO:0000256" key="11">
    <source>
        <dbReference type="ARBA" id="ARBA00039108"/>
    </source>
</evidence>
<keyword evidence="9" id="KW-0961">Cell wall biogenesis/degradation</keyword>
<keyword evidence="7" id="KW-0573">Peptidoglycan synthesis</keyword>
<evidence type="ECO:0000256" key="10">
    <source>
        <dbReference type="ARBA" id="ARBA00038367"/>
    </source>
</evidence>
<evidence type="ECO:0000256" key="12">
    <source>
        <dbReference type="ARBA" id="ARBA00039754"/>
    </source>
</evidence>
<dbReference type="PANTHER" id="PTHR43783:SF1">
    <property type="entry name" value="UDP-N-ACETYLGLUCOSAMINE 1-CARBOXYVINYLTRANSFERASE"/>
    <property type="match status" value="1"/>
</dbReference>
<protein>
    <recommendedName>
        <fullName evidence="12">UDP-N-acetylglucosamine 1-carboxyvinyltransferase</fullName>
        <ecNumber evidence="11">2.5.1.7</ecNumber>
    </recommendedName>
    <alternativeName>
        <fullName evidence="13">Enoylpyruvate transferase</fullName>
    </alternativeName>
    <alternativeName>
        <fullName evidence="14">UDP-N-acetylglucosamine enolpyruvyl transferase</fullName>
    </alternativeName>
</protein>
<organism evidence="17 18">
    <name type="scientific">Roridomyces roridus</name>
    <dbReference type="NCBI Taxonomy" id="1738132"/>
    <lineage>
        <taxon>Eukaryota</taxon>
        <taxon>Fungi</taxon>
        <taxon>Dikarya</taxon>
        <taxon>Basidiomycota</taxon>
        <taxon>Agaricomycotina</taxon>
        <taxon>Agaricomycetes</taxon>
        <taxon>Agaricomycetidae</taxon>
        <taxon>Agaricales</taxon>
        <taxon>Marasmiineae</taxon>
        <taxon>Mycenaceae</taxon>
        <taxon>Roridomyces</taxon>
    </lineage>
</organism>